<gene>
    <name evidence="2" type="ORF">EVG20_g9072</name>
</gene>
<accession>A0A4Y9Y2T2</accession>
<sequence>MSEDDDTAQTLGATEARAVVERIAAVSDTPGPCHDTETDASESGSRRDVARSSSAQRSQLEENRHASPMNSQGREEADVGTGSKVDTRSVEEGIPTAWFLPSSAMEITIYSMIVLWEL</sequence>
<proteinExistence type="predicted"/>
<organism evidence="2 3">
    <name type="scientific">Dentipellis fragilis</name>
    <dbReference type="NCBI Taxonomy" id="205917"/>
    <lineage>
        <taxon>Eukaryota</taxon>
        <taxon>Fungi</taxon>
        <taxon>Dikarya</taxon>
        <taxon>Basidiomycota</taxon>
        <taxon>Agaricomycotina</taxon>
        <taxon>Agaricomycetes</taxon>
        <taxon>Russulales</taxon>
        <taxon>Hericiaceae</taxon>
        <taxon>Dentipellis</taxon>
    </lineage>
</organism>
<dbReference type="EMBL" id="SEOQ01000858">
    <property type="protein sequence ID" value="TFY56083.1"/>
    <property type="molecule type" value="Genomic_DNA"/>
</dbReference>
<evidence type="ECO:0000313" key="2">
    <source>
        <dbReference type="EMBL" id="TFY56083.1"/>
    </source>
</evidence>
<dbReference type="AlphaFoldDB" id="A0A4Y9Y2T2"/>
<comment type="caution">
    <text evidence="2">The sequence shown here is derived from an EMBL/GenBank/DDBJ whole genome shotgun (WGS) entry which is preliminary data.</text>
</comment>
<dbReference type="Proteomes" id="UP000298327">
    <property type="component" value="Unassembled WGS sequence"/>
</dbReference>
<name>A0A4Y9Y2T2_9AGAM</name>
<evidence type="ECO:0000256" key="1">
    <source>
        <dbReference type="SAM" id="MobiDB-lite"/>
    </source>
</evidence>
<keyword evidence="3" id="KW-1185">Reference proteome</keyword>
<feature type="region of interest" description="Disordered" evidence="1">
    <location>
        <begin position="24"/>
        <end position="92"/>
    </location>
</feature>
<evidence type="ECO:0000313" key="3">
    <source>
        <dbReference type="Proteomes" id="UP000298327"/>
    </source>
</evidence>
<protein>
    <submittedName>
        <fullName evidence="2">Uncharacterized protein</fullName>
    </submittedName>
</protein>
<reference evidence="2 3" key="1">
    <citation type="submission" date="2019-02" db="EMBL/GenBank/DDBJ databases">
        <title>Genome sequencing of the rare red list fungi Dentipellis fragilis.</title>
        <authorList>
            <person name="Buettner E."/>
            <person name="Kellner H."/>
        </authorList>
    </citation>
    <scope>NUCLEOTIDE SEQUENCE [LARGE SCALE GENOMIC DNA]</scope>
    <source>
        <strain evidence="2 3">DSM 105465</strain>
    </source>
</reference>